<dbReference type="EMBL" id="CAJVCH010460143">
    <property type="protein sequence ID" value="CAG7819793.1"/>
    <property type="molecule type" value="Genomic_DNA"/>
</dbReference>
<dbReference type="Proteomes" id="UP000708208">
    <property type="component" value="Unassembled WGS sequence"/>
</dbReference>
<keyword evidence="2" id="KW-1185">Reference proteome</keyword>
<accession>A0A8J2PFA3</accession>
<organism evidence="1 2">
    <name type="scientific">Allacma fusca</name>
    <dbReference type="NCBI Taxonomy" id="39272"/>
    <lineage>
        <taxon>Eukaryota</taxon>
        <taxon>Metazoa</taxon>
        <taxon>Ecdysozoa</taxon>
        <taxon>Arthropoda</taxon>
        <taxon>Hexapoda</taxon>
        <taxon>Collembola</taxon>
        <taxon>Symphypleona</taxon>
        <taxon>Sminthuridae</taxon>
        <taxon>Allacma</taxon>
    </lineage>
</organism>
<proteinExistence type="predicted"/>
<name>A0A8J2PFA3_9HEXA</name>
<evidence type="ECO:0000313" key="1">
    <source>
        <dbReference type="EMBL" id="CAG7819793.1"/>
    </source>
</evidence>
<comment type="caution">
    <text evidence="1">The sequence shown here is derived from an EMBL/GenBank/DDBJ whole genome shotgun (WGS) entry which is preliminary data.</text>
</comment>
<sequence length="62" mass="7296">NGYDSNRDGNTRLQIIIQVRYSYAFRRDLSSQPFVNKIKNAFTMSSPMSVQVNVYKHLRKEI</sequence>
<dbReference type="AlphaFoldDB" id="A0A8J2PFA3"/>
<gene>
    <name evidence="1" type="ORF">AFUS01_LOCUS30223</name>
</gene>
<feature type="non-terminal residue" evidence="1">
    <location>
        <position position="62"/>
    </location>
</feature>
<evidence type="ECO:0000313" key="2">
    <source>
        <dbReference type="Proteomes" id="UP000708208"/>
    </source>
</evidence>
<protein>
    <submittedName>
        <fullName evidence="1">Uncharacterized protein</fullName>
    </submittedName>
</protein>
<reference evidence="1" key="1">
    <citation type="submission" date="2021-06" db="EMBL/GenBank/DDBJ databases">
        <authorList>
            <person name="Hodson N. C."/>
            <person name="Mongue J. A."/>
            <person name="Jaron S. K."/>
        </authorList>
    </citation>
    <scope>NUCLEOTIDE SEQUENCE</scope>
</reference>